<dbReference type="CDD" id="cd16531">
    <property type="entry name" value="RING-HC_RING1-like"/>
    <property type="match status" value="1"/>
</dbReference>
<keyword evidence="1" id="KW-0479">Metal-binding</keyword>
<feature type="domain" description="RING-type" evidence="6">
    <location>
        <begin position="215"/>
        <end position="242"/>
    </location>
</feature>
<dbReference type="PANTHER" id="PTHR46537:SF3">
    <property type="entry name" value="E3 UBIQUITIN-PROTEIN LIGASE RING1A"/>
    <property type="match status" value="1"/>
</dbReference>
<evidence type="ECO:0000256" key="1">
    <source>
        <dbReference type="ARBA" id="ARBA00022723"/>
    </source>
</evidence>
<dbReference type="EMBL" id="JAVYJV010000010">
    <property type="protein sequence ID" value="KAK4361130.1"/>
    <property type="molecule type" value="Genomic_DNA"/>
</dbReference>
<evidence type="ECO:0000259" key="6">
    <source>
        <dbReference type="PROSITE" id="PS50089"/>
    </source>
</evidence>
<dbReference type="AlphaFoldDB" id="A0AAE1S0B5"/>
<keyword evidence="2 4" id="KW-0863">Zinc-finger</keyword>
<sequence length="623" mass="70697">MPAQKRSYDTSPTPPPPDEQKDDDSLQFNQNHNDEELDDGHGHENTESFREQIIDWTRNGIFLLTQAINIFVMDDGPHGEIHRRHLQIVNILLDLEPFHDRTRIDSIALRKTKGSALAKDELRSKSQRWHYVNSFELGLNPSRGGTRFITVRLSEGINKNPRSLSDFDSLSTSSFVISAIIPITQPSGERYHSSEKTELFTTLKRAGIIRKTRTVMECLHRFCRECIDKSMRMGNNECPACRTHCASRRSLRDDPNYDALIALLYPDIDKYEEEELAFHEEEKARNKQIQASIAETLRRQSEALGRKRTARATAAAFARRSQGSYRNLRGRRNFQGAEHHISDEEEDGNHDVGKDSSSADERSLEVKPRRYKKRGRPSQASAASDENDAETNQESIGACSGLIRCSEILAWGKGGMRSNTRHGGFGGGTGKFSRNSRVSKLIDCLRHSDENEGKLDVRLMLVSLSEEDIPSLQRPYLCCRPTMEVKHLSQYVAQQTSIEVSEIDIVLIKEINPSDNPSSSDIMAISKPIVGDPSKVEISTVKEHQTLWEIQETCGFNQRNLILAYRRKSKNRTDMMKGRHYSPKMSADLFLKDYSQSHALRGWIILGHITQPSCVRGDDLISM</sequence>
<name>A0AAE1S0B5_9SOLA</name>
<dbReference type="GO" id="GO:0008270">
    <property type="term" value="F:zinc ion binding"/>
    <property type="evidence" value="ECO:0007669"/>
    <property type="project" value="UniProtKB-KW"/>
</dbReference>
<dbReference type="PANTHER" id="PTHR46537">
    <property type="entry name" value="OS11G0578200 PROTEIN"/>
    <property type="match status" value="1"/>
</dbReference>
<keyword evidence="3" id="KW-0862">Zinc</keyword>
<feature type="compositionally biased region" description="Basic and acidic residues" evidence="5">
    <location>
        <begin position="349"/>
        <end position="368"/>
    </location>
</feature>
<keyword evidence="8" id="KW-1185">Reference proteome</keyword>
<dbReference type="PROSITE" id="PS00518">
    <property type="entry name" value="ZF_RING_1"/>
    <property type="match status" value="1"/>
</dbReference>
<evidence type="ECO:0000313" key="7">
    <source>
        <dbReference type="EMBL" id="KAK4361130.1"/>
    </source>
</evidence>
<evidence type="ECO:0000256" key="2">
    <source>
        <dbReference type="ARBA" id="ARBA00022771"/>
    </source>
</evidence>
<organism evidence="7 8">
    <name type="scientific">Anisodus tanguticus</name>
    <dbReference type="NCBI Taxonomy" id="243964"/>
    <lineage>
        <taxon>Eukaryota</taxon>
        <taxon>Viridiplantae</taxon>
        <taxon>Streptophyta</taxon>
        <taxon>Embryophyta</taxon>
        <taxon>Tracheophyta</taxon>
        <taxon>Spermatophyta</taxon>
        <taxon>Magnoliopsida</taxon>
        <taxon>eudicotyledons</taxon>
        <taxon>Gunneridae</taxon>
        <taxon>Pentapetalae</taxon>
        <taxon>asterids</taxon>
        <taxon>lamiids</taxon>
        <taxon>Solanales</taxon>
        <taxon>Solanaceae</taxon>
        <taxon>Solanoideae</taxon>
        <taxon>Hyoscyameae</taxon>
        <taxon>Anisodus</taxon>
    </lineage>
</organism>
<proteinExistence type="predicted"/>
<evidence type="ECO:0000256" key="5">
    <source>
        <dbReference type="SAM" id="MobiDB-lite"/>
    </source>
</evidence>
<evidence type="ECO:0000256" key="4">
    <source>
        <dbReference type="PROSITE-ProRule" id="PRU00175"/>
    </source>
</evidence>
<dbReference type="PROSITE" id="PS50089">
    <property type="entry name" value="ZF_RING_2"/>
    <property type="match status" value="1"/>
</dbReference>
<reference evidence="7" key="1">
    <citation type="submission" date="2023-12" db="EMBL/GenBank/DDBJ databases">
        <title>Genome assembly of Anisodus tanguticus.</title>
        <authorList>
            <person name="Wang Y.-J."/>
        </authorList>
    </citation>
    <scope>NUCLEOTIDE SEQUENCE</scope>
    <source>
        <strain evidence="7">KB-2021</strain>
        <tissue evidence="7">Leaf</tissue>
    </source>
</reference>
<dbReference type="Gene3D" id="3.30.40.10">
    <property type="entry name" value="Zinc/RING finger domain, C3HC4 (zinc finger)"/>
    <property type="match status" value="1"/>
</dbReference>
<dbReference type="Pfam" id="PF13923">
    <property type="entry name" value="zf-C3HC4_2"/>
    <property type="match status" value="1"/>
</dbReference>
<accession>A0AAE1S0B5</accession>
<feature type="region of interest" description="Disordered" evidence="5">
    <location>
        <begin position="339"/>
        <end position="393"/>
    </location>
</feature>
<dbReference type="Proteomes" id="UP001291623">
    <property type="component" value="Unassembled WGS sequence"/>
</dbReference>
<dbReference type="InterPro" id="IPR044592">
    <property type="entry name" value="RING1A/B"/>
</dbReference>
<gene>
    <name evidence="7" type="ORF">RND71_020082</name>
</gene>
<dbReference type="SUPFAM" id="SSF57850">
    <property type="entry name" value="RING/U-box"/>
    <property type="match status" value="1"/>
</dbReference>
<evidence type="ECO:0000313" key="8">
    <source>
        <dbReference type="Proteomes" id="UP001291623"/>
    </source>
</evidence>
<protein>
    <recommendedName>
        <fullName evidence="6">RING-type domain-containing protein</fullName>
    </recommendedName>
</protein>
<dbReference type="InterPro" id="IPR013083">
    <property type="entry name" value="Znf_RING/FYVE/PHD"/>
</dbReference>
<evidence type="ECO:0000256" key="3">
    <source>
        <dbReference type="ARBA" id="ARBA00022833"/>
    </source>
</evidence>
<comment type="caution">
    <text evidence="7">The sequence shown here is derived from an EMBL/GenBank/DDBJ whole genome shotgun (WGS) entry which is preliminary data.</text>
</comment>
<feature type="region of interest" description="Disordered" evidence="5">
    <location>
        <begin position="1"/>
        <end position="44"/>
    </location>
</feature>
<dbReference type="InterPro" id="IPR017907">
    <property type="entry name" value="Znf_RING_CS"/>
</dbReference>
<dbReference type="InterPro" id="IPR001841">
    <property type="entry name" value="Znf_RING"/>
</dbReference>